<dbReference type="Gene3D" id="1.20.1270.90">
    <property type="entry name" value="AF1782-like"/>
    <property type="match status" value="2"/>
</dbReference>
<evidence type="ECO:0000313" key="3">
    <source>
        <dbReference type="Proteomes" id="UP000479531"/>
    </source>
</evidence>
<dbReference type="InterPro" id="IPR007329">
    <property type="entry name" value="FMN-bd"/>
</dbReference>
<evidence type="ECO:0000313" key="2">
    <source>
        <dbReference type="EMBL" id="MVQ46144.1"/>
    </source>
</evidence>
<organism evidence="2 3">
    <name type="scientific">Roseburia intestinalis</name>
    <dbReference type="NCBI Taxonomy" id="166486"/>
    <lineage>
        <taxon>Bacteria</taxon>
        <taxon>Bacillati</taxon>
        <taxon>Bacillota</taxon>
        <taxon>Clostridia</taxon>
        <taxon>Lachnospirales</taxon>
        <taxon>Lachnospiraceae</taxon>
        <taxon>Roseburia</taxon>
    </lineage>
</organism>
<sequence length="766" mass="81704">MKNISGIVPVILAAVVGIGAVVSLSDYTAPVYGSESEDELTETETIIESAGMESVEETEVENTEAAVVLDGAFDLADGTYEGSANGFSGKIKVSVVIKNQTIRSINILSNSDDEAFFNRAKEGVTASILAKQSTDVDTVSGATYSSRGIINAVNAGVSVCLCSAELDMGAFDTVSRATTNHGLHRGSYQCTSEITKKDGTKLKVAYYTGAATGVLTNGETFSYDKNEIESYVVTGLKYVPVKVKTEDYEAFKAAYTVVENGSTLSGGFSEGNLKNYTDLVAEVTENTNGLKTVTQNEDGSFSFAARVNNGTDSGIKDAALKTAENITTTVKEANGSYGEFLRVDLTGEGYGALGADMQAAEWTYYGSDSTYTDPLQSYGTKFASDNWMHKAQGIQLGLTDSLRCKLPAGTDGTGYWTITVYALGYNDYTVKFKVTDANIVKDEEETVDTTALEAAIKSAENLTESDYTAASWSDLCVELKEAKDELAAPHTQSTVDEATEHLNVAIKALVKAETKEETKTDVTKLNAVIEKAEALKQSDYTAESWKNLQTALDAAKKLTDATAEQTVVDQAASDLETAILALVKADTENTGTTDKKKKPAVGTVKTVGQIKYKVTGKNTVTVNKYAKKNITKTSIPATVKINGYTFKVTAIADSAFSGCSKLTKVTVGSNVKAIGNKSFYKCTKLTTFTASSTGLNKIGKEAFSGDKKLANITLKTTKLKKSGVGKDAFKNIKKNATFKVPAKKVSDYKAIFKSKGAGKNIKIKKL</sequence>
<dbReference type="InterPro" id="IPR036154">
    <property type="entry name" value="Tp47_N_sf"/>
</dbReference>
<dbReference type="GO" id="GO:0010181">
    <property type="term" value="F:FMN binding"/>
    <property type="evidence" value="ECO:0007669"/>
    <property type="project" value="InterPro"/>
</dbReference>
<comment type="caution">
    <text evidence="2">The sequence shown here is derived from an EMBL/GenBank/DDBJ whole genome shotgun (WGS) entry which is preliminary data.</text>
</comment>
<dbReference type="AlphaFoldDB" id="A0A6L6XG59"/>
<dbReference type="Proteomes" id="UP000479531">
    <property type="component" value="Unassembled WGS sequence"/>
</dbReference>
<dbReference type="GO" id="GO:0016020">
    <property type="term" value="C:membrane"/>
    <property type="evidence" value="ECO:0007669"/>
    <property type="project" value="InterPro"/>
</dbReference>
<dbReference type="SUPFAM" id="SSF82220">
    <property type="entry name" value="Tp47 lipoprotein, N-terminal domain"/>
    <property type="match status" value="1"/>
</dbReference>
<protein>
    <submittedName>
        <fullName evidence="2">Leucine-rich repeat protein</fullName>
    </submittedName>
</protein>
<dbReference type="Gene3D" id="3.90.1010.20">
    <property type="match status" value="1"/>
</dbReference>
<dbReference type="Pfam" id="PF07554">
    <property type="entry name" value="FIVAR"/>
    <property type="match status" value="2"/>
</dbReference>
<feature type="domain" description="FMN-binding" evidence="1">
    <location>
        <begin position="86"/>
        <end position="160"/>
    </location>
</feature>
<dbReference type="EMBL" id="WGGT01000012">
    <property type="protein sequence ID" value="MVQ46144.1"/>
    <property type="molecule type" value="Genomic_DNA"/>
</dbReference>
<dbReference type="InterPro" id="IPR026906">
    <property type="entry name" value="LRR_5"/>
</dbReference>
<accession>A0A6L6XG59</accession>
<dbReference type="SMART" id="SM00900">
    <property type="entry name" value="FMN_bind"/>
    <property type="match status" value="1"/>
</dbReference>
<dbReference type="InterPro" id="IPR029218">
    <property type="entry name" value="PBP-Tp47_dom_C"/>
</dbReference>
<dbReference type="Gene3D" id="2.60.40.1300">
    <property type="entry name" value="Penicillin-binding protein Tp47, domain C"/>
    <property type="match status" value="1"/>
</dbReference>
<dbReference type="SUPFAM" id="SSF81986">
    <property type="entry name" value="Tp47 lipoprotein, middle and C-terminal domains"/>
    <property type="match status" value="1"/>
</dbReference>
<evidence type="ECO:0000259" key="1">
    <source>
        <dbReference type="SMART" id="SM00900"/>
    </source>
</evidence>
<reference evidence="2 3" key="1">
    <citation type="submission" date="2019-10" db="EMBL/GenBank/DDBJ databases">
        <title>Roseburia spp. ameliorate alcoholic fatty liver via restoration of gut barrier function.</title>
        <authorList>
            <person name="Seo B."/>
            <person name="Ko G."/>
        </authorList>
    </citation>
    <scope>NUCLEOTIDE SEQUENCE [LARGE SCALE GENOMIC DNA]</scope>
    <source>
        <strain evidence="2 3">SNUG30017</strain>
    </source>
</reference>
<dbReference type="Gene3D" id="3.80.10.10">
    <property type="entry name" value="Ribonuclease Inhibitor"/>
    <property type="match status" value="1"/>
</dbReference>
<dbReference type="SUPFAM" id="SSF52058">
    <property type="entry name" value="L domain-like"/>
    <property type="match status" value="1"/>
</dbReference>
<gene>
    <name evidence="2" type="ORF">GCK47_10625</name>
</gene>
<dbReference type="InterPro" id="IPR029221">
    <property type="entry name" value="PBP-Tp47_A"/>
</dbReference>
<dbReference type="Pfam" id="PF13306">
    <property type="entry name" value="LRR_5"/>
    <property type="match status" value="1"/>
</dbReference>
<proteinExistence type="predicted"/>
<dbReference type="InterPro" id="IPR038031">
    <property type="entry name" value="Tp47_mid_C_dom"/>
</dbReference>
<dbReference type="Pfam" id="PF14889">
    <property type="entry name" value="PBP-Tp47_a"/>
    <property type="match status" value="1"/>
</dbReference>
<dbReference type="InterPro" id="IPR032675">
    <property type="entry name" value="LRR_dom_sf"/>
</dbReference>
<name>A0A6L6XG59_9FIRM</name>
<dbReference type="Pfam" id="PF14888">
    <property type="entry name" value="PBP-Tp47_c"/>
    <property type="match status" value="1"/>
</dbReference>
<dbReference type="RefSeq" id="WP_157350619.1">
    <property type="nucleotide sequence ID" value="NZ_WGGT01000012.1"/>
</dbReference>
<dbReference type="InterPro" id="IPR038698">
    <property type="entry name" value="PBP_Tp47_domC_sf"/>
</dbReference>